<dbReference type="Pfam" id="PF09223">
    <property type="entry name" value="ZinT"/>
    <property type="match status" value="1"/>
</dbReference>
<name>A0A1L8QWQ5_9ENTE</name>
<dbReference type="InterPro" id="IPR050492">
    <property type="entry name" value="Bact_metal-bind_prot9"/>
</dbReference>
<proteinExistence type="inferred from homology"/>
<evidence type="ECO:0000256" key="5">
    <source>
        <dbReference type="ARBA" id="ARBA00022906"/>
    </source>
</evidence>
<feature type="signal peptide" evidence="10">
    <location>
        <begin position="1"/>
        <end position="20"/>
    </location>
</feature>
<dbReference type="PANTHER" id="PTHR42953">
    <property type="entry name" value="HIGH-AFFINITY ZINC UPTAKE SYSTEM PROTEIN ZNUA-RELATED"/>
    <property type="match status" value="1"/>
</dbReference>
<evidence type="ECO:0000256" key="7">
    <source>
        <dbReference type="RuleBase" id="RU003512"/>
    </source>
</evidence>
<reference evidence="12 13" key="1">
    <citation type="submission" date="2014-12" db="EMBL/GenBank/DDBJ databases">
        <title>Draft genome sequences of 29 type strains of Enterococci.</title>
        <authorList>
            <person name="Zhong Z."/>
            <person name="Sun Z."/>
            <person name="Liu W."/>
            <person name="Zhang W."/>
            <person name="Zhang H."/>
        </authorList>
    </citation>
    <scope>NUCLEOTIDE SEQUENCE [LARGE SCALE GENOMIC DNA]</scope>
    <source>
        <strain evidence="12 13">DSM 17690</strain>
    </source>
</reference>
<dbReference type="Proteomes" id="UP000182149">
    <property type="component" value="Unassembled WGS sequence"/>
</dbReference>
<dbReference type="Gene3D" id="2.40.128.20">
    <property type="match status" value="1"/>
</dbReference>
<evidence type="ECO:0000256" key="2">
    <source>
        <dbReference type="ARBA" id="ARBA00022448"/>
    </source>
</evidence>
<dbReference type="PRINTS" id="PR00691">
    <property type="entry name" value="ADHESINB"/>
</dbReference>
<dbReference type="PRINTS" id="PR00690">
    <property type="entry name" value="ADHESNFAMILY"/>
</dbReference>
<evidence type="ECO:0000256" key="9">
    <source>
        <dbReference type="SAM" id="MobiDB-lite"/>
    </source>
</evidence>
<evidence type="ECO:0000259" key="11">
    <source>
        <dbReference type="Pfam" id="PF09223"/>
    </source>
</evidence>
<feature type="coiled-coil region" evidence="8">
    <location>
        <begin position="172"/>
        <end position="199"/>
    </location>
</feature>
<dbReference type="PROSITE" id="PS51257">
    <property type="entry name" value="PROKAR_LIPOPROTEIN"/>
    <property type="match status" value="1"/>
</dbReference>
<dbReference type="InterPro" id="IPR015304">
    <property type="entry name" value="ZinT_dom"/>
</dbReference>
<dbReference type="InterPro" id="IPR012674">
    <property type="entry name" value="Calycin"/>
</dbReference>
<evidence type="ECO:0000256" key="4">
    <source>
        <dbReference type="ARBA" id="ARBA00022833"/>
    </source>
</evidence>
<sequence length="506" mass="57353">MNKKILWGATLLILGGVLGACTTNQEATNDSDKIQIMTTFYPMYEFTKNVVGEEGDVELLISAGTDSHDYEPSAKDLRKIQDADVFVYNNENMETWVPSIENVFEQGDVLVVKATENMVLLPGDEDEHDHSEEEEHGHSHALDPHVWLAPNLAMKEVEEIRDQLVKAYPDKADVLTANAEAYLEELATLDESYQTLTEQAVQTSFVTQHAAFGYLATEYGLTQVPIAGLSADEEPSPARLAELKEYVKANDIQYIYFESNAKNAIAKTLAKEADVELLVLNTLEGLSAQEIEEGKNYLSVMQENLEALRKTTESTQASLGQETTVEKTVQNGYFEDAEVEDRPLSNWAGEWQSVYPYLEDGTLDQVFEYKEKLTKDKTKAEYKAYYETGYQTDIDQITITDDRITFTDRSGNRVSSNYRYVGYKILTYEAGNRGVRFAFEATDPNSGAYRYVQFSDHTITDTPVEHYHIYFGNESQEQLYDEMDHWPTYYQADLTGLEIAQEMLAH</sequence>
<feature type="region of interest" description="Disordered" evidence="9">
    <location>
        <begin position="123"/>
        <end position="142"/>
    </location>
</feature>
<evidence type="ECO:0000256" key="8">
    <source>
        <dbReference type="SAM" id="Coils"/>
    </source>
</evidence>
<keyword evidence="5" id="KW-0864">Zinc transport</keyword>
<evidence type="ECO:0000313" key="12">
    <source>
        <dbReference type="EMBL" id="OJG11900.1"/>
    </source>
</evidence>
<evidence type="ECO:0000256" key="6">
    <source>
        <dbReference type="ARBA" id="ARBA00023065"/>
    </source>
</evidence>
<dbReference type="GO" id="GO:0007155">
    <property type="term" value="P:cell adhesion"/>
    <property type="evidence" value="ECO:0007669"/>
    <property type="project" value="InterPro"/>
</dbReference>
<dbReference type="AlphaFoldDB" id="A0A1L8QWQ5"/>
<gene>
    <name evidence="12" type="ORF">RU93_GL001133</name>
</gene>
<dbReference type="STRING" id="328396.RU93_GL001133"/>
<keyword evidence="8" id="KW-0175">Coiled coil</keyword>
<evidence type="ECO:0000256" key="3">
    <source>
        <dbReference type="ARBA" id="ARBA00022729"/>
    </source>
</evidence>
<evidence type="ECO:0000256" key="10">
    <source>
        <dbReference type="SAM" id="SignalP"/>
    </source>
</evidence>
<dbReference type="CDD" id="cd01017">
    <property type="entry name" value="AdcA"/>
    <property type="match status" value="1"/>
</dbReference>
<dbReference type="Gene3D" id="3.40.50.1980">
    <property type="entry name" value="Nitrogenase molybdenum iron protein domain"/>
    <property type="match status" value="2"/>
</dbReference>
<dbReference type="OrthoDB" id="9810636at2"/>
<dbReference type="GO" id="GO:0006829">
    <property type="term" value="P:zinc ion transport"/>
    <property type="evidence" value="ECO:0007669"/>
    <property type="project" value="UniProtKB-KW"/>
</dbReference>
<dbReference type="GO" id="GO:0008270">
    <property type="term" value="F:zinc ion binding"/>
    <property type="evidence" value="ECO:0007669"/>
    <property type="project" value="InterPro"/>
</dbReference>
<evidence type="ECO:0000256" key="1">
    <source>
        <dbReference type="ARBA" id="ARBA00011028"/>
    </source>
</evidence>
<organism evidence="12 13">
    <name type="scientific">Enterococcus aquimarinus</name>
    <dbReference type="NCBI Taxonomy" id="328396"/>
    <lineage>
        <taxon>Bacteria</taxon>
        <taxon>Bacillati</taxon>
        <taxon>Bacillota</taxon>
        <taxon>Bacilli</taxon>
        <taxon>Lactobacillales</taxon>
        <taxon>Enterococcaceae</taxon>
        <taxon>Enterococcus</taxon>
    </lineage>
</organism>
<keyword evidence="6" id="KW-0406">Ion transport</keyword>
<protein>
    <submittedName>
        <fullName evidence="12">Zinc-binding lipoprotein AdcA</fullName>
    </submittedName>
</protein>
<dbReference type="PANTHER" id="PTHR42953:SF3">
    <property type="entry name" value="HIGH-AFFINITY ZINC UPTAKE SYSTEM PROTEIN ZNUA"/>
    <property type="match status" value="1"/>
</dbReference>
<dbReference type="InterPro" id="IPR006127">
    <property type="entry name" value="ZnuA-like"/>
</dbReference>
<dbReference type="SUPFAM" id="SSF53807">
    <property type="entry name" value="Helical backbone' metal receptor"/>
    <property type="match status" value="1"/>
</dbReference>
<accession>A0A1L8QWQ5</accession>
<dbReference type="SUPFAM" id="SSF50814">
    <property type="entry name" value="Lipocalins"/>
    <property type="match status" value="1"/>
</dbReference>
<dbReference type="InterPro" id="IPR006128">
    <property type="entry name" value="Lipoprotein_PsaA-like"/>
</dbReference>
<keyword evidence="4" id="KW-0862">Zinc</keyword>
<keyword evidence="3 10" id="KW-0732">Signal</keyword>
<dbReference type="InterPro" id="IPR006129">
    <property type="entry name" value="AdhesinB"/>
</dbReference>
<feature type="domain" description="ZinT" evidence="11">
    <location>
        <begin position="326"/>
        <end position="506"/>
    </location>
</feature>
<keyword evidence="13" id="KW-1185">Reference proteome</keyword>
<dbReference type="EMBL" id="JXKD01000002">
    <property type="protein sequence ID" value="OJG11900.1"/>
    <property type="molecule type" value="Genomic_DNA"/>
</dbReference>
<keyword evidence="12" id="KW-0449">Lipoprotein</keyword>
<dbReference type="RefSeq" id="WP_071874068.1">
    <property type="nucleotide sequence ID" value="NZ_JBHSHF010000012.1"/>
</dbReference>
<dbReference type="Pfam" id="PF01297">
    <property type="entry name" value="ZnuA"/>
    <property type="match status" value="1"/>
</dbReference>
<evidence type="ECO:0000313" key="13">
    <source>
        <dbReference type="Proteomes" id="UP000182149"/>
    </source>
</evidence>
<comment type="caution">
    <text evidence="12">The sequence shown here is derived from an EMBL/GenBank/DDBJ whole genome shotgun (WGS) entry which is preliminary data.</text>
</comment>
<comment type="similarity">
    <text evidence="1 7">Belongs to the bacterial solute-binding protein 9 family.</text>
</comment>
<feature type="compositionally biased region" description="Basic and acidic residues" evidence="9">
    <location>
        <begin position="128"/>
        <end position="142"/>
    </location>
</feature>
<feature type="chain" id="PRO_5038596110" evidence="10">
    <location>
        <begin position="21"/>
        <end position="506"/>
    </location>
</feature>
<keyword evidence="2 7" id="KW-0813">Transport</keyword>